<sequence length="626" mass="70050">MASNLPGELATGGGCGCGGSGAGAGDATARGGGPAIHIAQFRPLPDEILRMGEEETACRYCGISYLLLTKYESMEKHVKEVDAEMARLKKYVEERPQMLARLESLLELQKRLEQDRQIAEAGMKDWQARARKEADAAERAMAAVGERDRELERLVRAARERDAQDELRAAAWLRGATNARYEVIQMQNDLAKLKGFVKSSMSSVLLSTTTAASKQLAGHFAAAKERAVAEALQRADKKSSSVVGSLRNEVQALKDSLSESQKRSERLAAELAAFRHDYSTHIEGQRSYTSDLQANCLALEERLHDANKTLPESATSSTQNEASFNLISINKYATFELPRAKCVLLTSNILQIEHDKRVAELVQEREAQARATSSPALSQAHQAMAKKDEQMMQMERTIRELNASIASMRNERIKTIEAHQNRIKQLQDRFVEDIKSAGRQEAARVEAELRRAFAEDKDEALQQLRRSMKQEFDEAKLKLQHQIDALKAAADASRSAEIRRIEDEWSRRNSSLQDQLVKLQRLNQEECSQLQQNIASLEKELIAANAALRSHGTSAERDTIAQLKSDVAKRDAEISFLKDTVRLECEERMADAFPKEARSFEILVQAAFAKKERKLSKQSSVRRVLS</sequence>
<name>A0ABR4NFF7_9FUNG</name>
<feature type="coiled-coil region" evidence="1">
    <location>
        <begin position="243"/>
        <end position="270"/>
    </location>
</feature>
<gene>
    <name evidence="2" type="ORF">HK105_202111</name>
</gene>
<organism evidence="2 3">
    <name type="scientific">Polyrhizophydium stewartii</name>
    <dbReference type="NCBI Taxonomy" id="2732419"/>
    <lineage>
        <taxon>Eukaryota</taxon>
        <taxon>Fungi</taxon>
        <taxon>Fungi incertae sedis</taxon>
        <taxon>Chytridiomycota</taxon>
        <taxon>Chytridiomycota incertae sedis</taxon>
        <taxon>Chytridiomycetes</taxon>
        <taxon>Rhizophydiales</taxon>
        <taxon>Rhizophydiales incertae sedis</taxon>
        <taxon>Polyrhizophydium</taxon>
    </lineage>
</organism>
<dbReference type="Proteomes" id="UP001527925">
    <property type="component" value="Unassembled WGS sequence"/>
</dbReference>
<dbReference type="EMBL" id="JADGIZ020000007">
    <property type="protein sequence ID" value="KAL2918184.1"/>
    <property type="molecule type" value="Genomic_DNA"/>
</dbReference>
<comment type="caution">
    <text evidence="2">The sequence shown here is derived from an EMBL/GenBank/DDBJ whole genome shotgun (WGS) entry which is preliminary data.</text>
</comment>
<protein>
    <submittedName>
        <fullName evidence="2">Uncharacterized protein</fullName>
    </submittedName>
</protein>
<keyword evidence="1" id="KW-0175">Coiled coil</keyword>
<evidence type="ECO:0000256" key="1">
    <source>
        <dbReference type="SAM" id="Coils"/>
    </source>
</evidence>
<evidence type="ECO:0000313" key="2">
    <source>
        <dbReference type="EMBL" id="KAL2918184.1"/>
    </source>
</evidence>
<keyword evidence="3" id="KW-1185">Reference proteome</keyword>
<dbReference type="PANTHER" id="PTHR34251">
    <property type="entry name" value="LEUCINE-, GLUTAMATE- AND LYSINE-RICH PROTEIN 1"/>
    <property type="match status" value="1"/>
</dbReference>
<evidence type="ECO:0000313" key="3">
    <source>
        <dbReference type="Proteomes" id="UP001527925"/>
    </source>
</evidence>
<feature type="coiled-coil region" evidence="1">
    <location>
        <begin position="71"/>
        <end position="129"/>
    </location>
</feature>
<dbReference type="InterPro" id="IPR038799">
    <property type="entry name" value="LEKR1"/>
</dbReference>
<dbReference type="PANTHER" id="PTHR34251:SF1">
    <property type="entry name" value="LEUCINE, GLUTAMATE AND LYSINE RICH 1"/>
    <property type="match status" value="1"/>
</dbReference>
<reference evidence="2 3" key="1">
    <citation type="submission" date="2023-09" db="EMBL/GenBank/DDBJ databases">
        <title>Pangenome analysis of Batrachochytrium dendrobatidis and related Chytrids.</title>
        <authorList>
            <person name="Yacoub M.N."/>
            <person name="Stajich J.E."/>
            <person name="James T.Y."/>
        </authorList>
    </citation>
    <scope>NUCLEOTIDE SEQUENCE [LARGE SCALE GENOMIC DNA]</scope>
    <source>
        <strain evidence="2 3">JEL0888</strain>
    </source>
</reference>
<accession>A0ABR4NFF7</accession>
<feature type="coiled-coil region" evidence="1">
    <location>
        <begin position="377"/>
        <end position="429"/>
    </location>
</feature>
<feature type="coiled-coil region" evidence="1">
    <location>
        <begin position="454"/>
        <end position="547"/>
    </location>
</feature>
<proteinExistence type="predicted"/>